<dbReference type="Gene3D" id="3.40.50.1010">
    <property type="entry name" value="5'-nuclease"/>
    <property type="match status" value="1"/>
</dbReference>
<keyword evidence="3" id="KW-1185">Reference proteome</keyword>
<evidence type="ECO:0000313" key="3">
    <source>
        <dbReference type="Proteomes" id="UP001174909"/>
    </source>
</evidence>
<organism evidence="2 3">
    <name type="scientific">Geodia barretti</name>
    <name type="common">Barrett's horny sponge</name>
    <dbReference type="NCBI Taxonomy" id="519541"/>
    <lineage>
        <taxon>Eukaryota</taxon>
        <taxon>Metazoa</taxon>
        <taxon>Porifera</taxon>
        <taxon>Demospongiae</taxon>
        <taxon>Heteroscleromorpha</taxon>
        <taxon>Tetractinellida</taxon>
        <taxon>Astrophorina</taxon>
        <taxon>Geodiidae</taxon>
        <taxon>Geodia</taxon>
    </lineage>
</organism>
<accession>A0AA35XEN7</accession>
<dbReference type="InterPro" id="IPR021139">
    <property type="entry name" value="NYN"/>
</dbReference>
<dbReference type="EMBL" id="CASHTH010003804">
    <property type="protein sequence ID" value="CAI8049586.1"/>
    <property type="molecule type" value="Genomic_DNA"/>
</dbReference>
<sequence>MTAHGGDQLEDSSNGVLIAIDWENIRRGAQLYQKIVTPQALYGAMTNVGQVFGEVLGGKAFGDWSLRPEDGTAFTQAGITLYHAPRTMAGKDRSDPSILLEVYDWLRDREDCHVVILGSGDSDYQVLVDRARGMGRRVILCAFSQSVARDMLAVAPLFPLEAELGFQLAEHGDVEIQLPTPEEQAEAAQDVRQVFVREMGRLESRMNFVGYSMLCNQWMLDWGIAWNEFECRQLVEEWLYEGIIERHDVPNPNNPQYPTSAVRLMRTNETVRDMLGLNRPAISNPVVLAIDDQNHHDPE</sequence>
<protein>
    <recommendedName>
        <fullName evidence="1">NYN domain-containing protein</fullName>
    </recommendedName>
</protein>
<dbReference type="Pfam" id="PF01936">
    <property type="entry name" value="NYN"/>
    <property type="match status" value="1"/>
</dbReference>
<dbReference type="AlphaFoldDB" id="A0AA35XEN7"/>
<proteinExistence type="predicted"/>
<comment type="caution">
    <text evidence="2">The sequence shown here is derived from an EMBL/GenBank/DDBJ whole genome shotgun (WGS) entry which is preliminary data.</text>
</comment>
<name>A0AA35XEN7_GEOBA</name>
<evidence type="ECO:0000259" key="1">
    <source>
        <dbReference type="Pfam" id="PF01936"/>
    </source>
</evidence>
<feature type="domain" description="NYN" evidence="1">
    <location>
        <begin position="16"/>
        <end position="155"/>
    </location>
</feature>
<dbReference type="Proteomes" id="UP001174909">
    <property type="component" value="Unassembled WGS sequence"/>
</dbReference>
<gene>
    <name evidence="2" type="ORF">GBAR_LOCUS27304</name>
</gene>
<reference evidence="2" key="1">
    <citation type="submission" date="2023-03" db="EMBL/GenBank/DDBJ databases">
        <authorList>
            <person name="Steffen K."/>
            <person name="Cardenas P."/>
        </authorList>
    </citation>
    <scope>NUCLEOTIDE SEQUENCE</scope>
</reference>
<evidence type="ECO:0000313" key="2">
    <source>
        <dbReference type="EMBL" id="CAI8049586.1"/>
    </source>
</evidence>
<dbReference type="GO" id="GO:0004540">
    <property type="term" value="F:RNA nuclease activity"/>
    <property type="evidence" value="ECO:0007669"/>
    <property type="project" value="InterPro"/>
</dbReference>